<evidence type="ECO:0000256" key="4">
    <source>
        <dbReference type="ARBA" id="ARBA00023128"/>
    </source>
</evidence>
<dbReference type="OrthoDB" id="10252718at2759"/>
<accession>A0A2H3J863</accession>
<keyword evidence="10" id="KW-1185">Reference proteome</keyword>
<organism evidence="9 10">
    <name type="scientific">Wolfiporia cocos (strain MD-104)</name>
    <name type="common">Brown rot fungus</name>
    <dbReference type="NCBI Taxonomy" id="742152"/>
    <lineage>
        <taxon>Eukaryota</taxon>
        <taxon>Fungi</taxon>
        <taxon>Dikarya</taxon>
        <taxon>Basidiomycota</taxon>
        <taxon>Agaricomycotina</taxon>
        <taxon>Agaricomycetes</taxon>
        <taxon>Polyporales</taxon>
        <taxon>Phaeolaceae</taxon>
        <taxon>Wolfiporia</taxon>
    </lineage>
</organism>
<dbReference type="EMBL" id="KB467942">
    <property type="protein sequence ID" value="PCH37815.1"/>
    <property type="molecule type" value="Genomic_DNA"/>
</dbReference>
<feature type="compositionally biased region" description="Basic and acidic residues" evidence="8">
    <location>
        <begin position="99"/>
        <end position="122"/>
    </location>
</feature>
<evidence type="ECO:0000256" key="1">
    <source>
        <dbReference type="ARBA" id="ARBA00004173"/>
    </source>
</evidence>
<evidence type="ECO:0000256" key="2">
    <source>
        <dbReference type="ARBA" id="ARBA00022946"/>
    </source>
</evidence>
<name>A0A2H3J863_WOLCO</name>
<dbReference type="InterPro" id="IPR013870">
    <property type="entry name" value="Ribosomal_mL54"/>
</dbReference>
<dbReference type="AlphaFoldDB" id="A0A2H3J863"/>
<keyword evidence="2" id="KW-0809">Transit peptide</keyword>
<evidence type="ECO:0000256" key="7">
    <source>
        <dbReference type="ARBA" id="ARBA00035179"/>
    </source>
</evidence>
<evidence type="ECO:0000256" key="3">
    <source>
        <dbReference type="ARBA" id="ARBA00022980"/>
    </source>
</evidence>
<evidence type="ECO:0000256" key="6">
    <source>
        <dbReference type="ARBA" id="ARBA00033752"/>
    </source>
</evidence>
<evidence type="ECO:0000313" key="9">
    <source>
        <dbReference type="EMBL" id="PCH37815.1"/>
    </source>
</evidence>
<protein>
    <recommendedName>
        <fullName evidence="7">Large ribosomal subunit protein mL54</fullName>
    </recommendedName>
</protein>
<evidence type="ECO:0000256" key="8">
    <source>
        <dbReference type="SAM" id="MobiDB-lite"/>
    </source>
</evidence>
<feature type="region of interest" description="Disordered" evidence="8">
    <location>
        <begin position="90"/>
        <end position="122"/>
    </location>
</feature>
<comment type="similarity">
    <text evidence="6">Belongs to the mitochondrion-specific ribosomal protein mL54 family.</text>
</comment>
<dbReference type="PANTHER" id="PTHR28595:SF1">
    <property type="entry name" value="LARGE RIBOSOMAL SUBUNIT PROTEIN ML54"/>
    <property type="match status" value="1"/>
</dbReference>
<evidence type="ECO:0000256" key="5">
    <source>
        <dbReference type="ARBA" id="ARBA00023274"/>
    </source>
</evidence>
<evidence type="ECO:0000313" key="10">
    <source>
        <dbReference type="Proteomes" id="UP000218811"/>
    </source>
</evidence>
<keyword evidence="5" id="KW-0687">Ribonucleoprotein</keyword>
<reference evidence="9 10" key="1">
    <citation type="journal article" date="2012" name="Science">
        <title>The Paleozoic origin of enzymatic lignin decomposition reconstructed from 31 fungal genomes.</title>
        <authorList>
            <person name="Floudas D."/>
            <person name="Binder M."/>
            <person name="Riley R."/>
            <person name="Barry K."/>
            <person name="Blanchette R.A."/>
            <person name="Henrissat B."/>
            <person name="Martinez A.T."/>
            <person name="Otillar R."/>
            <person name="Spatafora J.W."/>
            <person name="Yadav J.S."/>
            <person name="Aerts A."/>
            <person name="Benoit I."/>
            <person name="Boyd A."/>
            <person name="Carlson A."/>
            <person name="Copeland A."/>
            <person name="Coutinho P.M."/>
            <person name="de Vries R.P."/>
            <person name="Ferreira P."/>
            <person name="Findley K."/>
            <person name="Foster B."/>
            <person name="Gaskell J."/>
            <person name="Glotzer D."/>
            <person name="Gorecki P."/>
            <person name="Heitman J."/>
            <person name="Hesse C."/>
            <person name="Hori C."/>
            <person name="Igarashi K."/>
            <person name="Jurgens J.A."/>
            <person name="Kallen N."/>
            <person name="Kersten P."/>
            <person name="Kohler A."/>
            <person name="Kuees U."/>
            <person name="Kumar T.K.A."/>
            <person name="Kuo A."/>
            <person name="LaButti K."/>
            <person name="Larrondo L.F."/>
            <person name="Lindquist E."/>
            <person name="Ling A."/>
            <person name="Lombard V."/>
            <person name="Lucas S."/>
            <person name="Lundell T."/>
            <person name="Martin R."/>
            <person name="McLaughlin D.J."/>
            <person name="Morgenstern I."/>
            <person name="Morin E."/>
            <person name="Murat C."/>
            <person name="Nagy L.G."/>
            <person name="Nolan M."/>
            <person name="Ohm R.A."/>
            <person name="Patyshakuliyeva A."/>
            <person name="Rokas A."/>
            <person name="Ruiz-Duenas F.J."/>
            <person name="Sabat G."/>
            <person name="Salamov A."/>
            <person name="Samejima M."/>
            <person name="Schmutz J."/>
            <person name="Slot J.C."/>
            <person name="St John F."/>
            <person name="Stenlid J."/>
            <person name="Sun H."/>
            <person name="Sun S."/>
            <person name="Syed K."/>
            <person name="Tsang A."/>
            <person name="Wiebenga A."/>
            <person name="Young D."/>
            <person name="Pisabarro A."/>
            <person name="Eastwood D.C."/>
            <person name="Martin F."/>
            <person name="Cullen D."/>
            <person name="Grigoriev I.V."/>
            <person name="Hibbett D.S."/>
        </authorList>
    </citation>
    <scope>NUCLEOTIDE SEQUENCE [LARGE SCALE GENOMIC DNA]</scope>
    <source>
        <strain evidence="9 10">MD-104</strain>
    </source>
</reference>
<dbReference type="Pfam" id="PF08561">
    <property type="entry name" value="Ribosomal_L37"/>
    <property type="match status" value="1"/>
</dbReference>
<gene>
    <name evidence="9" type="ORF">WOLCODRAFT_65441</name>
</gene>
<dbReference type="PANTHER" id="PTHR28595">
    <property type="entry name" value="39S RIBOSOMAL PROTEIN L54, MITOCHONDRIAL"/>
    <property type="match status" value="1"/>
</dbReference>
<keyword evidence="3" id="KW-0689">Ribosomal protein</keyword>
<sequence length="122" mass="13533">MSLLRVLRRPPGLTAWYPARRCYASSTKPVEAAAPTTQKADEPAAVVSRSSCPEGTILAGVQHLKGQPPIAAQPDDAYPAWLWTLLEKKKIPDDGPGGKAEKARLRRENKQRIREQNFMKTQ</sequence>
<keyword evidence="4" id="KW-0496">Mitochondrion</keyword>
<dbReference type="GO" id="GO:0005762">
    <property type="term" value="C:mitochondrial large ribosomal subunit"/>
    <property type="evidence" value="ECO:0007669"/>
    <property type="project" value="TreeGrafter"/>
</dbReference>
<dbReference type="STRING" id="742152.A0A2H3J863"/>
<dbReference type="Proteomes" id="UP000218811">
    <property type="component" value="Unassembled WGS sequence"/>
</dbReference>
<dbReference type="OMA" id="NAFWAPR"/>
<dbReference type="GO" id="GO:0003735">
    <property type="term" value="F:structural constituent of ribosome"/>
    <property type="evidence" value="ECO:0007669"/>
    <property type="project" value="TreeGrafter"/>
</dbReference>
<proteinExistence type="inferred from homology"/>
<comment type="subcellular location">
    <subcellularLocation>
        <location evidence="1">Mitochondrion</location>
    </subcellularLocation>
</comment>